<feature type="transmembrane region" description="Helical" evidence="1">
    <location>
        <begin position="99"/>
        <end position="118"/>
    </location>
</feature>
<keyword evidence="1" id="KW-0812">Transmembrane</keyword>
<keyword evidence="1" id="KW-0472">Membrane</keyword>
<keyword evidence="1" id="KW-1133">Transmembrane helix</keyword>
<evidence type="ECO:0000313" key="3">
    <source>
        <dbReference type="Proteomes" id="UP000031364"/>
    </source>
</evidence>
<gene>
    <name evidence="2" type="ORF">FG87_08605</name>
</gene>
<dbReference type="Pfam" id="PF14248">
    <property type="entry name" value="DUF4345"/>
    <property type="match status" value="1"/>
</dbReference>
<evidence type="ECO:0000256" key="1">
    <source>
        <dbReference type="SAM" id="Phobius"/>
    </source>
</evidence>
<dbReference type="RefSeq" id="WP_043667066.1">
    <property type="nucleotide sequence ID" value="NZ_BDCI01000015.1"/>
</dbReference>
<comment type="caution">
    <text evidence="2">The sequence shown here is derived from an EMBL/GenBank/DDBJ whole genome shotgun (WGS) entry which is preliminary data.</text>
</comment>
<organism evidence="2 3">
    <name type="scientific">Nocardia vulneris</name>
    <dbReference type="NCBI Taxonomy" id="1141657"/>
    <lineage>
        <taxon>Bacteria</taxon>
        <taxon>Bacillati</taxon>
        <taxon>Actinomycetota</taxon>
        <taxon>Actinomycetes</taxon>
        <taxon>Mycobacteriales</taxon>
        <taxon>Nocardiaceae</taxon>
        <taxon>Nocardia</taxon>
    </lineage>
</organism>
<feature type="transmembrane region" description="Helical" evidence="1">
    <location>
        <begin position="46"/>
        <end position="63"/>
    </location>
</feature>
<accession>A0ABR4ZJ43</accession>
<protein>
    <recommendedName>
        <fullName evidence="4">DUF4345 domain-containing protein</fullName>
    </recommendedName>
</protein>
<keyword evidence="3" id="KW-1185">Reference proteome</keyword>
<name>A0ABR4ZJ43_9NOCA</name>
<proteinExistence type="predicted"/>
<dbReference type="Proteomes" id="UP000031364">
    <property type="component" value="Unassembled WGS sequence"/>
</dbReference>
<feature type="transmembrane region" description="Helical" evidence="1">
    <location>
        <begin position="7"/>
        <end position="26"/>
    </location>
</feature>
<sequence>MAAALRWLSLVMGVACVAIGVFHLAAGIDGIPEMGSSGVTADSQTRFFGAIFLGYGVVWIWAARQRPIPATVIRWLAGIFLLGALGRFISVAVYGWPHWFQIVLTAIEVILPPLYFWLASADEKRLGTTASVHRTPAFG</sequence>
<evidence type="ECO:0008006" key="4">
    <source>
        <dbReference type="Google" id="ProtNLM"/>
    </source>
</evidence>
<evidence type="ECO:0000313" key="2">
    <source>
        <dbReference type="EMBL" id="KIA65278.1"/>
    </source>
</evidence>
<dbReference type="EMBL" id="JNFP01000008">
    <property type="protein sequence ID" value="KIA65278.1"/>
    <property type="molecule type" value="Genomic_DNA"/>
</dbReference>
<feature type="transmembrane region" description="Helical" evidence="1">
    <location>
        <begin position="75"/>
        <end position="93"/>
    </location>
</feature>
<dbReference type="InterPro" id="IPR025597">
    <property type="entry name" value="DUF4345"/>
</dbReference>
<reference evidence="2 3" key="1">
    <citation type="journal article" date="2014" name="Int. J. Syst. Evol. Microbiol.">
        <title>Nocardia vulneris sp. nov., isolated from wounds of human patients in North America.</title>
        <authorList>
            <person name="Lasker B.A."/>
            <person name="Bell M."/>
            <person name="Klenk H.P."/>
            <person name="Sproer C."/>
            <person name="Schumann C."/>
            <person name="Schumann P."/>
            <person name="Brown J.M."/>
        </authorList>
    </citation>
    <scope>NUCLEOTIDE SEQUENCE [LARGE SCALE GENOMIC DNA]</scope>
    <source>
        <strain evidence="2 3">W9851</strain>
    </source>
</reference>